<proteinExistence type="predicted"/>
<organism evidence="1 2">
    <name type="scientific">Roseobacter insulae</name>
    <dbReference type="NCBI Taxonomy" id="2859783"/>
    <lineage>
        <taxon>Bacteria</taxon>
        <taxon>Pseudomonadati</taxon>
        <taxon>Pseudomonadota</taxon>
        <taxon>Alphaproteobacteria</taxon>
        <taxon>Rhodobacterales</taxon>
        <taxon>Roseobacteraceae</taxon>
        <taxon>Roseobacter</taxon>
    </lineage>
</organism>
<name>A0A9X1FW10_9RHOB</name>
<dbReference type="EMBL" id="JAHXDN010000003">
    <property type="protein sequence ID" value="MBW4708652.1"/>
    <property type="molecule type" value="Genomic_DNA"/>
</dbReference>
<evidence type="ECO:0000313" key="2">
    <source>
        <dbReference type="Proteomes" id="UP001138661"/>
    </source>
</evidence>
<dbReference type="Pfam" id="PF11363">
    <property type="entry name" value="DUF3164"/>
    <property type="match status" value="1"/>
</dbReference>
<dbReference type="InterPro" id="IPR021505">
    <property type="entry name" value="Phage_B3_Orf6"/>
</dbReference>
<keyword evidence="2" id="KW-1185">Reference proteome</keyword>
<evidence type="ECO:0000313" key="1">
    <source>
        <dbReference type="EMBL" id="MBW4708652.1"/>
    </source>
</evidence>
<sequence length="195" mass="22261">MNDAKGGLVPLDMVKAQHQLEDETVRKIIGYWIALSEQVSRQKAHVIDDIDGFEEILAQEYGLTVGGRKGNKSLMSYDGLYKVEVRINDFIDFGPELQIAKELVDACLNEWSEDARPEIRAVITNAFHTDKAGMVNRAEIIKLTRLPIEDARWKRAMDAIRDAQRVVGSKTYIRCYRRDRFDATWKSVTIDMAKA</sequence>
<accession>A0A9X1FW10</accession>
<comment type="caution">
    <text evidence="1">The sequence shown here is derived from an EMBL/GenBank/DDBJ whole genome shotgun (WGS) entry which is preliminary data.</text>
</comment>
<gene>
    <name evidence="1" type="ORF">KX928_12740</name>
</gene>
<dbReference type="AlphaFoldDB" id="A0A9X1FW10"/>
<dbReference type="Proteomes" id="UP001138661">
    <property type="component" value="Unassembled WGS sequence"/>
</dbReference>
<protein>
    <submittedName>
        <fullName evidence="1">DUF3164 family protein</fullName>
    </submittedName>
</protein>
<reference evidence="1" key="1">
    <citation type="submission" date="2021-07" db="EMBL/GenBank/DDBJ databases">
        <title>Roseobacter insulae sp. nov., isolated from a tidal flat.</title>
        <authorList>
            <person name="Park S."/>
            <person name="Yoon J.-H."/>
        </authorList>
    </citation>
    <scope>NUCLEOTIDE SEQUENCE</scope>
    <source>
        <strain evidence="1">YSTF-M11</strain>
    </source>
</reference>